<dbReference type="CTD" id="79665"/>
<dbReference type="InterPro" id="IPR007502">
    <property type="entry name" value="Helicase-assoc_dom"/>
</dbReference>
<evidence type="ECO:0000256" key="1">
    <source>
        <dbReference type="ARBA" id="ARBA00008792"/>
    </source>
</evidence>
<dbReference type="PROSITE" id="PS51192">
    <property type="entry name" value="HELICASE_ATP_BIND_1"/>
    <property type="match status" value="1"/>
</dbReference>
<comment type="catalytic activity">
    <reaction evidence="8">
        <text>ATP + H2O = ADP + phosphate + H(+)</text>
        <dbReference type="Rhea" id="RHEA:13065"/>
        <dbReference type="ChEBI" id="CHEBI:15377"/>
        <dbReference type="ChEBI" id="CHEBI:15378"/>
        <dbReference type="ChEBI" id="CHEBI:30616"/>
        <dbReference type="ChEBI" id="CHEBI:43474"/>
        <dbReference type="ChEBI" id="CHEBI:456216"/>
        <dbReference type="EC" id="3.6.4.13"/>
    </reaction>
</comment>
<dbReference type="SUPFAM" id="SSF52540">
    <property type="entry name" value="P-loop containing nucleoside triphosphate hydrolases"/>
    <property type="match status" value="1"/>
</dbReference>
<dbReference type="CDD" id="cd18791">
    <property type="entry name" value="SF2_C_RHA"/>
    <property type="match status" value="1"/>
</dbReference>
<evidence type="ECO:0000256" key="6">
    <source>
        <dbReference type="ARBA" id="ARBA00022806"/>
    </source>
</evidence>
<dbReference type="AlphaFoldDB" id="A0A665V496"/>
<dbReference type="Pfam" id="PF07717">
    <property type="entry name" value="OB_NTP_bind"/>
    <property type="match status" value="1"/>
</dbReference>
<accession>A0A665V496</accession>
<comment type="similarity">
    <text evidence="1">Belongs to the DEAD box helicase family. DEAH subfamily.</text>
</comment>
<evidence type="ECO:0000313" key="13">
    <source>
        <dbReference type="Proteomes" id="UP000472264"/>
    </source>
</evidence>
<dbReference type="InterPro" id="IPR002464">
    <property type="entry name" value="DNA/RNA_helicase_DEAH_CS"/>
</dbReference>
<dbReference type="EC" id="3.6.4.13" evidence="2"/>
<evidence type="ECO:0000259" key="11">
    <source>
        <dbReference type="PROSITE" id="PS51194"/>
    </source>
</evidence>
<dbReference type="Pfam" id="PF21010">
    <property type="entry name" value="HA2_C"/>
    <property type="match status" value="1"/>
</dbReference>
<evidence type="ECO:0000256" key="2">
    <source>
        <dbReference type="ARBA" id="ARBA00012552"/>
    </source>
</evidence>
<evidence type="ECO:0000256" key="8">
    <source>
        <dbReference type="ARBA" id="ARBA00047984"/>
    </source>
</evidence>
<dbReference type="InParanoid" id="A0A665V496"/>
<dbReference type="Ensembl" id="ENSENLT00000026941.1">
    <property type="protein sequence ID" value="ENSENLP00000026122.1"/>
    <property type="gene ID" value="ENSENLG00000011760.1"/>
</dbReference>
<reference evidence="12" key="3">
    <citation type="submission" date="2025-09" db="UniProtKB">
        <authorList>
            <consortium name="Ensembl"/>
        </authorList>
    </citation>
    <scope>IDENTIFICATION</scope>
</reference>
<dbReference type="InterPro" id="IPR048333">
    <property type="entry name" value="HA2_WH"/>
</dbReference>
<evidence type="ECO:0000313" key="12">
    <source>
        <dbReference type="Ensembl" id="ENSENLP00000026122.1"/>
    </source>
</evidence>
<feature type="region of interest" description="Disordered" evidence="9">
    <location>
        <begin position="685"/>
        <end position="737"/>
    </location>
</feature>
<dbReference type="InterPro" id="IPR027417">
    <property type="entry name" value="P-loop_NTPase"/>
</dbReference>
<gene>
    <name evidence="12" type="primary">dhx40</name>
</gene>
<dbReference type="GeneID" id="115052702"/>
<dbReference type="GO" id="GO:0003723">
    <property type="term" value="F:RNA binding"/>
    <property type="evidence" value="ECO:0007669"/>
    <property type="project" value="TreeGrafter"/>
</dbReference>
<evidence type="ECO:0000256" key="3">
    <source>
        <dbReference type="ARBA" id="ARBA00022664"/>
    </source>
</evidence>
<organism evidence="12 13">
    <name type="scientific">Echeneis naucrates</name>
    <name type="common">Live sharksucker</name>
    <dbReference type="NCBI Taxonomy" id="173247"/>
    <lineage>
        <taxon>Eukaryota</taxon>
        <taxon>Metazoa</taxon>
        <taxon>Chordata</taxon>
        <taxon>Craniata</taxon>
        <taxon>Vertebrata</taxon>
        <taxon>Euteleostomi</taxon>
        <taxon>Actinopterygii</taxon>
        <taxon>Neopterygii</taxon>
        <taxon>Teleostei</taxon>
        <taxon>Neoteleostei</taxon>
        <taxon>Acanthomorphata</taxon>
        <taxon>Carangaria</taxon>
        <taxon>Carangiformes</taxon>
        <taxon>Echeneidae</taxon>
        <taxon>Echeneis</taxon>
    </lineage>
</organism>
<dbReference type="GO" id="GO:0016787">
    <property type="term" value="F:hydrolase activity"/>
    <property type="evidence" value="ECO:0007669"/>
    <property type="project" value="UniProtKB-KW"/>
</dbReference>
<dbReference type="Pfam" id="PF00271">
    <property type="entry name" value="Helicase_C"/>
    <property type="match status" value="1"/>
</dbReference>
<keyword evidence="7" id="KW-0067">ATP-binding</keyword>
<name>A0A665V496_ECHNA</name>
<dbReference type="RefSeq" id="XP_029372838.1">
    <property type="nucleotide sequence ID" value="XM_029516978.1"/>
</dbReference>
<evidence type="ECO:0000259" key="10">
    <source>
        <dbReference type="PROSITE" id="PS51192"/>
    </source>
</evidence>
<dbReference type="PROSITE" id="PS00690">
    <property type="entry name" value="DEAH_ATP_HELICASE"/>
    <property type="match status" value="1"/>
</dbReference>
<dbReference type="PANTHER" id="PTHR18934:SF271">
    <property type="entry name" value="ATP-DEPENDENT RNA HELICASE DHX40-RELATED"/>
    <property type="match status" value="1"/>
</dbReference>
<dbReference type="Gene3D" id="1.20.120.1080">
    <property type="match status" value="1"/>
</dbReference>
<feature type="compositionally biased region" description="Basic and acidic residues" evidence="9">
    <location>
        <begin position="685"/>
        <end position="718"/>
    </location>
</feature>
<evidence type="ECO:0000256" key="5">
    <source>
        <dbReference type="ARBA" id="ARBA00022801"/>
    </source>
</evidence>
<keyword evidence="4" id="KW-0547">Nucleotide-binding</keyword>
<protein>
    <recommendedName>
        <fullName evidence="2">RNA helicase</fullName>
        <ecNumber evidence="2">3.6.4.13</ecNumber>
    </recommendedName>
</protein>
<dbReference type="PANTHER" id="PTHR18934">
    <property type="entry name" value="ATP-DEPENDENT RNA HELICASE"/>
    <property type="match status" value="1"/>
</dbReference>
<dbReference type="GO" id="GO:0005524">
    <property type="term" value="F:ATP binding"/>
    <property type="evidence" value="ECO:0007669"/>
    <property type="project" value="UniProtKB-KW"/>
</dbReference>
<dbReference type="PROSITE" id="PS51194">
    <property type="entry name" value="HELICASE_CTER"/>
    <property type="match status" value="1"/>
</dbReference>
<keyword evidence="3" id="KW-0507">mRNA processing</keyword>
<dbReference type="InterPro" id="IPR014001">
    <property type="entry name" value="Helicase_ATP-bd"/>
</dbReference>
<dbReference type="Gene3D" id="3.40.50.300">
    <property type="entry name" value="P-loop containing nucleotide triphosphate hydrolases"/>
    <property type="match status" value="2"/>
</dbReference>
<dbReference type="Pfam" id="PF04408">
    <property type="entry name" value="WHD_HA2"/>
    <property type="match status" value="1"/>
</dbReference>
<dbReference type="GO" id="GO:0034458">
    <property type="term" value="F:3'-5' RNA helicase activity"/>
    <property type="evidence" value="ECO:0007669"/>
    <property type="project" value="TreeGrafter"/>
</dbReference>
<dbReference type="SMART" id="SM00490">
    <property type="entry name" value="HELICc"/>
    <property type="match status" value="1"/>
</dbReference>
<sequence>MSKSTRWDSEDSESKQLPIYQHRNKLTQAVKNSPFLVVTGETGSGKTTQLPQYLHRAGFCKYGKIAITQPRRVAAITVAQRVAQEMRCPLGREVGYQVRFDDCTSQDTVVKYMTDGCLLREVLADPGLSQYSVVILDEIHERSLNTDILLGLLKKIFSNPAKATKGRAFPLKVVVMSATLESDKLSSFLGDCPVFAIPGRTFPVTCTFGSAIGPKDIESTAYVKEVVKMAFDVHTSEVAGDILVFLTGQSEIERACDLLFEKAETVDYRFDVQDPTVEGLLILPLYGSMPTDQQRQIFQPPPPGIRKCVVATNIAATSLTINGIKYIIDSGFVKQLNHNSRVGMDILEVVPISKSEAQQRAGRAGRISAGKCFRIYTKEFWEKSMPEYTIPEIQRTSLTAVVLTLKCLGVNDVISFPYLDRPEERFILEALKQLYQFDAIDRRGRVTQLGELMVEFPLHPGLTRSLLKAASLGCQDLLLPVAAMLSVENIFIRPGRPEKQKEADKKHRGLATRVGSMNDFATLLSIFQSCKSSDRPSAWCKENWIHWRALKSAFSVETQLREILLRLQQKRNFPVETFDGNKSELLRQCLCTGYFTNVARRSMGKVFCTMDGHGSMVHIHPSSSLFDQEAELNWVIFHDVLVTSRVYIRTVCPIRYEWVKDLLPKLHEVDVYELSSVAREEVTDKEMKKWETREAAKRQPEVSTEDVTKKTGEAERRSQCQRRSCSIPPTKATKAAE</sequence>
<dbReference type="SMART" id="SM00487">
    <property type="entry name" value="DEXDc"/>
    <property type="match status" value="1"/>
</dbReference>
<evidence type="ECO:0000256" key="4">
    <source>
        <dbReference type="ARBA" id="ARBA00022741"/>
    </source>
</evidence>
<dbReference type="GO" id="GO:0006397">
    <property type="term" value="P:mRNA processing"/>
    <property type="evidence" value="ECO:0007669"/>
    <property type="project" value="UniProtKB-KW"/>
</dbReference>
<dbReference type="InterPro" id="IPR011709">
    <property type="entry name" value="DEAD-box_helicase_OB_fold"/>
</dbReference>
<evidence type="ECO:0000256" key="7">
    <source>
        <dbReference type="ARBA" id="ARBA00022840"/>
    </source>
</evidence>
<feature type="domain" description="Helicase ATP-binding" evidence="10">
    <location>
        <begin position="27"/>
        <end position="198"/>
    </location>
</feature>
<dbReference type="Proteomes" id="UP000472264">
    <property type="component" value="Chromosome 13"/>
</dbReference>
<reference evidence="12" key="2">
    <citation type="submission" date="2025-08" db="UniProtKB">
        <authorList>
            <consortium name="Ensembl"/>
        </authorList>
    </citation>
    <scope>IDENTIFICATION</scope>
</reference>
<feature type="domain" description="Helicase C-terminal" evidence="11">
    <location>
        <begin position="230"/>
        <end position="409"/>
    </location>
</feature>
<dbReference type="FunFam" id="3.40.50.300:FF:000615">
    <property type="entry name" value="pre-mRNA-splicing factor ATP-dependent RNA helicase DEAH7"/>
    <property type="match status" value="1"/>
</dbReference>
<keyword evidence="13" id="KW-1185">Reference proteome</keyword>
<dbReference type="InterPro" id="IPR001650">
    <property type="entry name" value="Helicase_C-like"/>
</dbReference>
<dbReference type="SMART" id="SM00847">
    <property type="entry name" value="HA2"/>
    <property type="match status" value="1"/>
</dbReference>
<keyword evidence="5" id="KW-0378">Hydrolase</keyword>
<dbReference type="FunFam" id="3.40.50.300:FF:000145">
    <property type="entry name" value="probable ATP-dependent RNA helicase DHX40"/>
    <property type="match status" value="1"/>
</dbReference>
<evidence type="ECO:0000256" key="9">
    <source>
        <dbReference type="SAM" id="MobiDB-lite"/>
    </source>
</evidence>
<dbReference type="FunFam" id="1.20.120.1080:FF:000009">
    <property type="entry name" value="Probable ATP-dependent RNA helicase DHX40"/>
    <property type="match status" value="1"/>
</dbReference>
<keyword evidence="6" id="KW-0347">Helicase</keyword>
<proteinExistence type="inferred from homology"/>
<dbReference type="OMA" id="VTSKPFM"/>
<reference evidence="12" key="1">
    <citation type="submission" date="2021-04" db="EMBL/GenBank/DDBJ databases">
        <authorList>
            <consortium name="Wellcome Sanger Institute Data Sharing"/>
        </authorList>
    </citation>
    <scope>NUCLEOTIDE SEQUENCE [LARGE SCALE GENOMIC DNA]</scope>
</reference>